<keyword evidence="1" id="KW-0812">Transmembrane</keyword>
<accession>A0ABT2NG87</accession>
<proteinExistence type="predicted"/>
<dbReference type="RefSeq" id="WP_261493380.1">
    <property type="nucleotide sequence ID" value="NZ_JAOCQF010000001.1"/>
</dbReference>
<keyword evidence="1" id="KW-1133">Transmembrane helix</keyword>
<dbReference type="Proteomes" id="UP001205601">
    <property type="component" value="Unassembled WGS sequence"/>
</dbReference>
<gene>
    <name evidence="2" type="ORF">N5I32_00190</name>
</gene>
<dbReference type="EMBL" id="JAOCQF010000001">
    <property type="protein sequence ID" value="MCT8327926.1"/>
    <property type="molecule type" value="Genomic_DNA"/>
</dbReference>
<reference evidence="3" key="1">
    <citation type="submission" date="2023-07" db="EMBL/GenBank/DDBJ databases">
        <title>Defluviimonas sediminis sp. nov., isolated from mangrove sediment.</title>
        <authorList>
            <person name="Liu L."/>
            <person name="Li J."/>
            <person name="Huang Y."/>
            <person name="Pan J."/>
            <person name="Li M."/>
        </authorList>
    </citation>
    <scope>NUCLEOTIDE SEQUENCE [LARGE SCALE GENOMIC DNA]</scope>
    <source>
        <strain evidence="3">FT324</strain>
    </source>
</reference>
<sequence length="132" mass="13942">MKRFVTTVIAVAVGGAGAYGIVHAASTLTPFSVADASPRTSIDYADFVSIMMTGISLILAALGFVVAILAFIGWNSIGDRVSSLAKTFLQDAIKEGGELHDLVKNEAKSIIYRGVEPVDTEFEEGEKEEGTS</sequence>
<evidence type="ECO:0000256" key="1">
    <source>
        <dbReference type="SAM" id="Phobius"/>
    </source>
</evidence>
<evidence type="ECO:0000313" key="3">
    <source>
        <dbReference type="Proteomes" id="UP001205601"/>
    </source>
</evidence>
<organism evidence="2 3">
    <name type="scientific">Albidovulum sediminis</name>
    <dbReference type="NCBI Taxonomy" id="3066345"/>
    <lineage>
        <taxon>Bacteria</taxon>
        <taxon>Pseudomonadati</taxon>
        <taxon>Pseudomonadota</taxon>
        <taxon>Alphaproteobacteria</taxon>
        <taxon>Rhodobacterales</taxon>
        <taxon>Paracoccaceae</taxon>
        <taxon>Albidovulum</taxon>
    </lineage>
</organism>
<keyword evidence="1" id="KW-0472">Membrane</keyword>
<evidence type="ECO:0000313" key="2">
    <source>
        <dbReference type="EMBL" id="MCT8327926.1"/>
    </source>
</evidence>
<keyword evidence="3" id="KW-1185">Reference proteome</keyword>
<comment type="caution">
    <text evidence="2">The sequence shown here is derived from an EMBL/GenBank/DDBJ whole genome shotgun (WGS) entry which is preliminary data.</text>
</comment>
<protein>
    <submittedName>
        <fullName evidence="2">Uncharacterized protein</fullName>
    </submittedName>
</protein>
<name>A0ABT2NG87_9RHOB</name>
<feature type="transmembrane region" description="Helical" evidence="1">
    <location>
        <begin position="48"/>
        <end position="74"/>
    </location>
</feature>